<dbReference type="EMBL" id="LAZR01003013">
    <property type="protein sequence ID" value="KKN22991.1"/>
    <property type="molecule type" value="Genomic_DNA"/>
</dbReference>
<dbReference type="HAMAP" id="MF_01633">
    <property type="entry name" value="QueC"/>
    <property type="match status" value="1"/>
</dbReference>
<dbReference type="GO" id="GO:0005524">
    <property type="term" value="F:ATP binding"/>
    <property type="evidence" value="ECO:0007669"/>
    <property type="project" value="UniProtKB-KW"/>
</dbReference>
<proteinExistence type="inferred from homology"/>
<comment type="caution">
    <text evidence="10">The sequence shown here is derived from an EMBL/GenBank/DDBJ whole genome shotgun (WGS) entry which is preliminary data.</text>
</comment>
<dbReference type="GO" id="GO:0016874">
    <property type="term" value="F:ligase activity"/>
    <property type="evidence" value="ECO:0007669"/>
    <property type="project" value="UniProtKB-KW"/>
</dbReference>
<keyword evidence="6" id="KW-0067">ATP-binding</keyword>
<protein>
    <recommendedName>
        <fullName evidence="8">7-cyano-7-deazaguanine synthase</fullName>
        <ecNumber evidence="8">6.3.4.20</ecNumber>
    </recommendedName>
</protein>
<dbReference type="Gene3D" id="3.40.50.620">
    <property type="entry name" value="HUPs"/>
    <property type="match status" value="1"/>
</dbReference>
<dbReference type="CDD" id="cd01995">
    <property type="entry name" value="QueC-like"/>
    <property type="match status" value="1"/>
</dbReference>
<keyword evidence="3" id="KW-0479">Metal-binding</keyword>
<keyword evidence="5" id="KW-0862">Zinc</keyword>
<organism evidence="10">
    <name type="scientific">marine sediment metagenome</name>
    <dbReference type="NCBI Taxonomy" id="412755"/>
    <lineage>
        <taxon>unclassified sequences</taxon>
        <taxon>metagenomes</taxon>
        <taxon>ecological metagenomes</taxon>
    </lineage>
</organism>
<evidence type="ECO:0000256" key="5">
    <source>
        <dbReference type="ARBA" id="ARBA00022833"/>
    </source>
</evidence>
<evidence type="ECO:0000256" key="8">
    <source>
        <dbReference type="ARBA" id="ARBA00039149"/>
    </source>
</evidence>
<dbReference type="SUPFAM" id="SSF52402">
    <property type="entry name" value="Adenine nucleotide alpha hydrolases-like"/>
    <property type="match status" value="1"/>
</dbReference>
<evidence type="ECO:0000256" key="6">
    <source>
        <dbReference type="ARBA" id="ARBA00022840"/>
    </source>
</evidence>
<evidence type="ECO:0000313" key="10">
    <source>
        <dbReference type="EMBL" id="KKN22991.1"/>
    </source>
</evidence>
<dbReference type="PIRSF" id="PIRSF006293">
    <property type="entry name" value="ExsB"/>
    <property type="match status" value="1"/>
</dbReference>
<accession>A0A0F9RCY3</accession>
<comment type="catalytic activity">
    <reaction evidence="9">
        <text>7-carboxy-7-carbaguanine + NH4(+) + 2 ATP = 7-cyano-7-carbaguanine + 2 AMP + 2 diphosphate + 2 H(+)</text>
        <dbReference type="Rhea" id="RHEA:27982"/>
        <dbReference type="ChEBI" id="CHEBI:15378"/>
        <dbReference type="ChEBI" id="CHEBI:28938"/>
        <dbReference type="ChEBI" id="CHEBI:30616"/>
        <dbReference type="ChEBI" id="CHEBI:33019"/>
        <dbReference type="ChEBI" id="CHEBI:45075"/>
        <dbReference type="ChEBI" id="CHEBI:61036"/>
        <dbReference type="ChEBI" id="CHEBI:456215"/>
        <dbReference type="EC" id="6.3.4.20"/>
    </reaction>
</comment>
<reference evidence="10" key="1">
    <citation type="journal article" date="2015" name="Nature">
        <title>Complex archaea that bridge the gap between prokaryotes and eukaryotes.</title>
        <authorList>
            <person name="Spang A."/>
            <person name="Saw J.H."/>
            <person name="Jorgensen S.L."/>
            <person name="Zaremba-Niedzwiedzka K."/>
            <person name="Martijn J."/>
            <person name="Lind A.E."/>
            <person name="van Eijk R."/>
            <person name="Schleper C."/>
            <person name="Guy L."/>
            <person name="Ettema T.J."/>
        </authorList>
    </citation>
    <scope>NUCLEOTIDE SEQUENCE</scope>
</reference>
<dbReference type="InterPro" id="IPR018317">
    <property type="entry name" value="QueC"/>
</dbReference>
<dbReference type="NCBIfam" id="TIGR00364">
    <property type="entry name" value="7-cyano-7-deazaguanine synthase QueC"/>
    <property type="match status" value="1"/>
</dbReference>
<evidence type="ECO:0000256" key="2">
    <source>
        <dbReference type="ARBA" id="ARBA00022598"/>
    </source>
</evidence>
<evidence type="ECO:0000256" key="9">
    <source>
        <dbReference type="ARBA" id="ARBA00047890"/>
    </source>
</evidence>
<dbReference type="EC" id="6.3.4.20" evidence="8"/>
<evidence type="ECO:0000256" key="3">
    <source>
        <dbReference type="ARBA" id="ARBA00022723"/>
    </source>
</evidence>
<dbReference type="PANTHER" id="PTHR42914">
    <property type="entry name" value="7-CYANO-7-DEAZAGUANINE SYNTHASE"/>
    <property type="match status" value="1"/>
</dbReference>
<comment type="similarity">
    <text evidence="7">Belongs to the QueC family.</text>
</comment>
<keyword evidence="4" id="KW-0547">Nucleotide-binding</keyword>
<dbReference type="PANTHER" id="PTHR42914:SF1">
    <property type="entry name" value="7-CYANO-7-DEAZAGUANINE SYNTHASE"/>
    <property type="match status" value="1"/>
</dbReference>
<evidence type="ECO:0000256" key="4">
    <source>
        <dbReference type="ARBA" id="ARBA00022741"/>
    </source>
</evidence>
<dbReference type="InterPro" id="IPR014729">
    <property type="entry name" value="Rossmann-like_a/b/a_fold"/>
</dbReference>
<dbReference type="Pfam" id="PF06508">
    <property type="entry name" value="QueC"/>
    <property type="match status" value="1"/>
</dbReference>
<gene>
    <name evidence="10" type="ORF">LCGC14_0909620</name>
</gene>
<keyword evidence="2" id="KW-0436">Ligase</keyword>
<sequence length="220" mass="24736">MKKEKAVLILSGGVDSTTLLYNLLDQDYEVYAVSFDYGQKHAKELLCAAEICRKLSVNHKILNLSVLNDVAPSALTRKDIEVPEGHYKEESMKATIVPNRNMVMLSLATAYAISIKATKLFYGAHIGDHEIYPDCRKEFIYAMKQAIKLCDWHQVELKAPFRHLTKVSVVNLGKTLNVDYSLTYSCYKGSEKACGKCGTCVERLEAFKIAGVKDPIEYEK</sequence>
<evidence type="ECO:0000256" key="7">
    <source>
        <dbReference type="ARBA" id="ARBA00037993"/>
    </source>
</evidence>
<comment type="pathway">
    <text evidence="1">Purine metabolism; 7-cyano-7-deazaguanine biosynthesis.</text>
</comment>
<evidence type="ECO:0000256" key="1">
    <source>
        <dbReference type="ARBA" id="ARBA00005061"/>
    </source>
</evidence>
<dbReference type="GO" id="GO:0046872">
    <property type="term" value="F:metal ion binding"/>
    <property type="evidence" value="ECO:0007669"/>
    <property type="project" value="UniProtKB-KW"/>
</dbReference>
<name>A0A0F9RCY3_9ZZZZ</name>
<dbReference type="AlphaFoldDB" id="A0A0F9RCY3"/>